<comment type="caution">
    <text evidence="1">The sequence shown here is derived from an EMBL/GenBank/DDBJ whole genome shotgun (WGS) entry which is preliminary data.</text>
</comment>
<dbReference type="EMBL" id="MHVS01000005">
    <property type="protein sequence ID" value="OHA96359.1"/>
    <property type="molecule type" value="Genomic_DNA"/>
</dbReference>
<protein>
    <submittedName>
        <fullName evidence="1">Uncharacterized protein</fullName>
    </submittedName>
</protein>
<proteinExistence type="predicted"/>
<reference evidence="1 2" key="1">
    <citation type="journal article" date="2016" name="Nat. Commun.">
        <title>Thousands of microbial genomes shed light on interconnected biogeochemical processes in an aquifer system.</title>
        <authorList>
            <person name="Anantharaman K."/>
            <person name="Brown C.T."/>
            <person name="Hug L.A."/>
            <person name="Sharon I."/>
            <person name="Castelle C.J."/>
            <person name="Probst A.J."/>
            <person name="Thomas B.C."/>
            <person name="Singh A."/>
            <person name="Wilkins M.J."/>
            <person name="Karaoz U."/>
            <person name="Brodie E.L."/>
            <person name="Williams K.H."/>
            <person name="Hubbard S.S."/>
            <person name="Banfield J.F."/>
        </authorList>
    </citation>
    <scope>NUCLEOTIDE SEQUENCE [LARGE SCALE GENOMIC DNA]</scope>
</reference>
<accession>A0A1G2TI66</accession>
<dbReference type="Proteomes" id="UP000177279">
    <property type="component" value="Unassembled WGS sequence"/>
</dbReference>
<name>A0A1G2TI66_9BACT</name>
<dbReference type="AlphaFoldDB" id="A0A1G2TI66"/>
<organism evidence="1 2">
    <name type="scientific">Candidatus Zambryskibacteria bacterium RIFCSPHIGHO2_02_FULL_43_37</name>
    <dbReference type="NCBI Taxonomy" id="1802749"/>
    <lineage>
        <taxon>Bacteria</taxon>
        <taxon>Candidatus Zambryskiibacteriota</taxon>
    </lineage>
</organism>
<evidence type="ECO:0000313" key="2">
    <source>
        <dbReference type="Proteomes" id="UP000177279"/>
    </source>
</evidence>
<evidence type="ECO:0000313" key="1">
    <source>
        <dbReference type="EMBL" id="OHA96359.1"/>
    </source>
</evidence>
<sequence length="75" mass="8437">MIKPDTIAGPPRKRGVNHTAKLPEQVHGTLKVESPPNGIVTAFAEEIGNKRRRKNKRDKEAAFIFLLYTINPVFI</sequence>
<gene>
    <name evidence="1" type="ORF">A3D49_00495</name>
</gene>